<evidence type="ECO:0000313" key="4">
    <source>
        <dbReference type="EMBL" id="CAB5072051.1"/>
    </source>
</evidence>
<dbReference type="EMBL" id="CAFBQZ010000029">
    <property type="protein sequence ID" value="CAB5072051.1"/>
    <property type="molecule type" value="Genomic_DNA"/>
</dbReference>
<organism evidence="2">
    <name type="scientific">freshwater metagenome</name>
    <dbReference type="NCBI Taxonomy" id="449393"/>
    <lineage>
        <taxon>unclassified sequences</taxon>
        <taxon>metagenomes</taxon>
        <taxon>ecological metagenomes</taxon>
    </lineage>
</organism>
<name>A0A6J6G4S5_9ZZZZ</name>
<evidence type="ECO:0000259" key="1">
    <source>
        <dbReference type="PROSITE" id="PS50181"/>
    </source>
</evidence>
<dbReference type="AlphaFoldDB" id="A0A6J6G4S5"/>
<dbReference type="InterPro" id="IPR043128">
    <property type="entry name" value="Rev_trsase/Diguanyl_cyclase"/>
</dbReference>
<dbReference type="EMBL" id="CAFBOE010000030">
    <property type="protein sequence ID" value="CAB4972315.1"/>
    <property type="molecule type" value="Genomic_DNA"/>
</dbReference>
<protein>
    <submittedName>
        <fullName evidence="2">Unannotated protein</fullName>
    </submittedName>
</protein>
<proteinExistence type="predicted"/>
<dbReference type="InterPro" id="IPR029787">
    <property type="entry name" value="Nucleotide_cyclase"/>
</dbReference>
<dbReference type="SUPFAM" id="SSF55073">
    <property type="entry name" value="Nucleotide cyclase"/>
    <property type="match status" value="1"/>
</dbReference>
<accession>A0A6J6G4S5</accession>
<feature type="domain" description="F-box" evidence="1">
    <location>
        <begin position="113"/>
        <end position="140"/>
    </location>
</feature>
<evidence type="ECO:0000313" key="3">
    <source>
        <dbReference type="EMBL" id="CAB4972315.1"/>
    </source>
</evidence>
<reference evidence="2" key="1">
    <citation type="submission" date="2020-05" db="EMBL/GenBank/DDBJ databases">
        <authorList>
            <person name="Chiriac C."/>
            <person name="Salcher M."/>
            <person name="Ghai R."/>
            <person name="Kavagutti S V."/>
        </authorList>
    </citation>
    <scope>NUCLEOTIDE SEQUENCE</scope>
</reference>
<dbReference type="PROSITE" id="PS50181">
    <property type="entry name" value="FBOX"/>
    <property type="match status" value="1"/>
</dbReference>
<evidence type="ECO:0000313" key="2">
    <source>
        <dbReference type="EMBL" id="CAB4596197.1"/>
    </source>
</evidence>
<dbReference type="Gene3D" id="3.30.70.270">
    <property type="match status" value="1"/>
</dbReference>
<dbReference type="InterPro" id="IPR001810">
    <property type="entry name" value="F-box_dom"/>
</dbReference>
<dbReference type="EMBL" id="CAEZUA010000094">
    <property type="protein sequence ID" value="CAB4596197.1"/>
    <property type="molecule type" value="Genomic_DNA"/>
</dbReference>
<sequence length="140" mass="15953">MDGIFSHDGVKDVLTHCASPPFFYQSLNREIALSERKGHIFSLIRIVLNMSSDYEVKIIEFSHVLRNLTRDEDLVARLGELEFTILLRGEEREAATFRKRIALHYENEIIRGISQVTVVPGEGALEILNRLDAEDLLSLS</sequence>
<gene>
    <name evidence="2" type="ORF">UFOPK1773_01109</name>
    <name evidence="3" type="ORF">UFOPK3916_00507</name>
    <name evidence="4" type="ORF">UFOPK4372_00542</name>
</gene>